<dbReference type="Gene3D" id="3.10.350.10">
    <property type="entry name" value="LysM domain"/>
    <property type="match status" value="1"/>
</dbReference>
<dbReference type="EMBL" id="PTJA01000003">
    <property type="protein sequence ID" value="PPK82233.1"/>
    <property type="molecule type" value="Genomic_DNA"/>
</dbReference>
<dbReference type="CDD" id="cd00118">
    <property type="entry name" value="LysM"/>
    <property type="match status" value="1"/>
</dbReference>
<dbReference type="SMART" id="SM00257">
    <property type="entry name" value="LysM"/>
    <property type="match status" value="1"/>
</dbReference>
<sequence>MKQLIMLTLAVMLGAHFCGHSLMNSLAGEVGTPIIEKYYTSIEIKNGDSLWSIADQYVENSGMSTAQYVQELRSMNRLREDTIHSGQYLTVAYFVQSQDQ</sequence>
<dbReference type="InterPro" id="IPR036779">
    <property type="entry name" value="LysM_dom_sf"/>
</dbReference>
<protein>
    <submittedName>
        <fullName evidence="2">LysM domain-containing protein</fullName>
    </submittedName>
</protein>
<dbReference type="RefSeq" id="WP_104436276.1">
    <property type="nucleotide sequence ID" value="NZ_PTJA01000003.1"/>
</dbReference>
<keyword evidence="3" id="KW-1185">Reference proteome</keyword>
<dbReference type="Proteomes" id="UP000237749">
    <property type="component" value="Unassembled WGS sequence"/>
</dbReference>
<feature type="domain" description="LysM" evidence="1">
    <location>
        <begin position="40"/>
        <end position="91"/>
    </location>
</feature>
<dbReference type="PROSITE" id="PS51782">
    <property type="entry name" value="LYSM"/>
    <property type="match status" value="1"/>
</dbReference>
<dbReference type="SUPFAM" id="SSF54106">
    <property type="entry name" value="LysM domain"/>
    <property type="match status" value="1"/>
</dbReference>
<comment type="caution">
    <text evidence="2">The sequence shown here is derived from an EMBL/GenBank/DDBJ whole genome shotgun (WGS) entry which is preliminary data.</text>
</comment>
<evidence type="ECO:0000313" key="3">
    <source>
        <dbReference type="Proteomes" id="UP000237749"/>
    </source>
</evidence>
<dbReference type="OrthoDB" id="9815002at2"/>
<dbReference type="Pfam" id="PF01476">
    <property type="entry name" value="LysM"/>
    <property type="match status" value="1"/>
</dbReference>
<accession>A0A2S6HWK1</accession>
<dbReference type="InterPro" id="IPR018392">
    <property type="entry name" value="LysM"/>
</dbReference>
<evidence type="ECO:0000259" key="1">
    <source>
        <dbReference type="PROSITE" id="PS51782"/>
    </source>
</evidence>
<gene>
    <name evidence="2" type="ORF">BXY41_103449</name>
</gene>
<reference evidence="2 3" key="1">
    <citation type="submission" date="2018-02" db="EMBL/GenBank/DDBJ databases">
        <title>Genomic Encyclopedia of Archaeal and Bacterial Type Strains, Phase II (KMG-II): from individual species to whole genera.</title>
        <authorList>
            <person name="Goeker M."/>
        </authorList>
    </citation>
    <scope>NUCLEOTIDE SEQUENCE [LARGE SCALE GENOMIC DNA]</scope>
    <source>
        <strain evidence="2 3">DSM 3808</strain>
    </source>
</reference>
<organism evidence="2 3">
    <name type="scientific">Lacrimispora xylanisolvens</name>
    <dbReference type="NCBI Taxonomy" id="384636"/>
    <lineage>
        <taxon>Bacteria</taxon>
        <taxon>Bacillati</taxon>
        <taxon>Bacillota</taxon>
        <taxon>Clostridia</taxon>
        <taxon>Lachnospirales</taxon>
        <taxon>Lachnospiraceae</taxon>
        <taxon>Lacrimispora</taxon>
    </lineage>
</organism>
<name>A0A2S6HWK1_9FIRM</name>
<evidence type="ECO:0000313" key="2">
    <source>
        <dbReference type="EMBL" id="PPK82233.1"/>
    </source>
</evidence>
<proteinExistence type="predicted"/>
<dbReference type="AlphaFoldDB" id="A0A2S6HWK1"/>